<comment type="caution">
    <text evidence="2">The sequence shown here is derived from an EMBL/GenBank/DDBJ whole genome shotgun (WGS) entry which is preliminary data.</text>
</comment>
<organism evidence="2 3">
    <name type="scientific">Phoxinus phoxinus</name>
    <name type="common">Eurasian minnow</name>
    <dbReference type="NCBI Taxonomy" id="58324"/>
    <lineage>
        <taxon>Eukaryota</taxon>
        <taxon>Metazoa</taxon>
        <taxon>Chordata</taxon>
        <taxon>Craniata</taxon>
        <taxon>Vertebrata</taxon>
        <taxon>Euteleostomi</taxon>
        <taxon>Actinopterygii</taxon>
        <taxon>Neopterygii</taxon>
        <taxon>Teleostei</taxon>
        <taxon>Ostariophysi</taxon>
        <taxon>Cypriniformes</taxon>
        <taxon>Leuciscidae</taxon>
        <taxon>Phoxininae</taxon>
        <taxon>Phoxinus</taxon>
    </lineage>
</organism>
<reference evidence="2 3" key="1">
    <citation type="submission" date="2024-02" db="EMBL/GenBank/DDBJ databases">
        <title>Chromosome-level genome assembly of the Eurasian Minnow (Phoxinus phoxinus).</title>
        <authorList>
            <person name="Oriowo T.O."/>
            <person name="Martin S."/>
            <person name="Stange M."/>
            <person name="Chrysostomakis Y."/>
            <person name="Brown T."/>
            <person name="Winkler S."/>
            <person name="Kukowka S."/>
            <person name="Myers E.W."/>
            <person name="Bohne A."/>
        </authorList>
    </citation>
    <scope>NUCLEOTIDE SEQUENCE [LARGE SCALE GENOMIC DNA]</scope>
    <source>
        <strain evidence="2">ZFMK-TIS-60720</strain>
        <tissue evidence="2">Whole Organism</tissue>
    </source>
</reference>
<evidence type="ECO:0000313" key="2">
    <source>
        <dbReference type="EMBL" id="KAK7157270.1"/>
    </source>
</evidence>
<accession>A0AAN9D0Q0</accession>
<proteinExistence type="predicted"/>
<gene>
    <name evidence="2" type="ORF">R3I93_008675</name>
</gene>
<dbReference type="EMBL" id="JAYKXH010000009">
    <property type="protein sequence ID" value="KAK7157270.1"/>
    <property type="molecule type" value="Genomic_DNA"/>
</dbReference>
<evidence type="ECO:0000256" key="1">
    <source>
        <dbReference type="SAM" id="MobiDB-lite"/>
    </source>
</evidence>
<dbReference type="AlphaFoldDB" id="A0AAN9D0Q0"/>
<feature type="region of interest" description="Disordered" evidence="1">
    <location>
        <begin position="1"/>
        <end position="76"/>
    </location>
</feature>
<sequence length="76" mass="8448">MAQRRFSAEQVAEMLFADSDESENGSDPDRFDSEEEDQILDGIDPFEDLNPETTEQPSTSAEPRTPTARPFPPSTA</sequence>
<dbReference type="Proteomes" id="UP001364617">
    <property type="component" value="Unassembled WGS sequence"/>
</dbReference>
<feature type="compositionally biased region" description="Acidic residues" evidence="1">
    <location>
        <begin position="18"/>
        <end position="50"/>
    </location>
</feature>
<name>A0AAN9D0Q0_9TELE</name>
<evidence type="ECO:0000313" key="3">
    <source>
        <dbReference type="Proteomes" id="UP001364617"/>
    </source>
</evidence>
<feature type="compositionally biased region" description="Polar residues" evidence="1">
    <location>
        <begin position="51"/>
        <end position="62"/>
    </location>
</feature>
<keyword evidence="3" id="KW-1185">Reference proteome</keyword>
<protein>
    <submittedName>
        <fullName evidence="2">Uncharacterized protein</fullName>
    </submittedName>
</protein>